<comment type="caution">
    <text evidence="1">The sequence shown here is derived from an EMBL/GenBank/DDBJ whole genome shotgun (WGS) entry which is preliminary data.</text>
</comment>
<dbReference type="AlphaFoldDB" id="A0AAD9J0P9"/>
<dbReference type="EMBL" id="JAODUO010004375">
    <property type="protein sequence ID" value="KAK2143878.1"/>
    <property type="molecule type" value="Genomic_DNA"/>
</dbReference>
<sequence length="78" mass="9033">MLYRIANNLVDVTASSLTVAPTRTRGNTHHYLQPSTHIEAYKHSFFPNTIKSWNKCTQQLVSKQSLHSFRRHLHSMPT</sequence>
<name>A0AAD9J0P9_RIDPI</name>
<accession>A0AAD9J0P9</accession>
<protein>
    <submittedName>
        <fullName evidence="1">Uncharacterized protein</fullName>
    </submittedName>
</protein>
<evidence type="ECO:0000313" key="1">
    <source>
        <dbReference type="EMBL" id="KAK2143878.1"/>
    </source>
</evidence>
<keyword evidence="2" id="KW-1185">Reference proteome</keyword>
<reference evidence="1" key="1">
    <citation type="journal article" date="2023" name="Mol. Biol. Evol.">
        <title>Third-Generation Sequencing Reveals the Adaptive Role of the Epigenome in Three Deep-Sea Polychaetes.</title>
        <authorList>
            <person name="Perez M."/>
            <person name="Aroh O."/>
            <person name="Sun Y."/>
            <person name="Lan Y."/>
            <person name="Juniper S.K."/>
            <person name="Young C.R."/>
            <person name="Angers B."/>
            <person name="Qian P.Y."/>
        </authorList>
    </citation>
    <scope>NUCLEOTIDE SEQUENCE</scope>
    <source>
        <strain evidence="1">R07B-5</strain>
    </source>
</reference>
<proteinExistence type="predicted"/>
<evidence type="ECO:0000313" key="2">
    <source>
        <dbReference type="Proteomes" id="UP001209878"/>
    </source>
</evidence>
<dbReference type="Proteomes" id="UP001209878">
    <property type="component" value="Unassembled WGS sequence"/>
</dbReference>
<gene>
    <name evidence="1" type="ORF">NP493_4388g00008</name>
</gene>
<organism evidence="1 2">
    <name type="scientific">Ridgeia piscesae</name>
    <name type="common">Tubeworm</name>
    <dbReference type="NCBI Taxonomy" id="27915"/>
    <lineage>
        <taxon>Eukaryota</taxon>
        <taxon>Metazoa</taxon>
        <taxon>Spiralia</taxon>
        <taxon>Lophotrochozoa</taxon>
        <taxon>Annelida</taxon>
        <taxon>Polychaeta</taxon>
        <taxon>Sedentaria</taxon>
        <taxon>Canalipalpata</taxon>
        <taxon>Sabellida</taxon>
        <taxon>Siboglinidae</taxon>
        <taxon>Ridgeia</taxon>
    </lineage>
</organism>